<dbReference type="InterPro" id="IPR011600">
    <property type="entry name" value="Pept_C14_caspase"/>
</dbReference>
<dbReference type="Gene3D" id="3.40.50.1460">
    <property type="match status" value="2"/>
</dbReference>
<dbReference type="Proteomes" id="UP001281761">
    <property type="component" value="Unassembled WGS sequence"/>
</dbReference>
<sequence>MTQIKVSLLSANSLMPQSLSPSCDPFVILKLGTQKYISSTKRGINVKWNEGFIFNLTDTTLHVEVYDKDRIKIGRADKLAAEAIDLAPLLSELPQQVSVKVNQGYLNIAIDNPATAGHFGNTQRPQEILQTTTQQPSQTQTMTSSGKQKFGATNWTHGPGTTQYAPTKLVQKHEFDKRPIRNQLNFGSKFNKNDLKQSVNHNASIFQAPPSEIDNDYVPPVNVPEGETLTNTEKEEIEKRWARFVSYMAKPYNYDSKYKRKLQTLDAMGAINLERVKREQIPPVTINYCCALFFNPYEDLPHTLEEGPVNDAIAMAELFLSRGFTVVYVCDATPKEYYIWMNWLLENVEKEFVSYFSGHGTQIKDKTGKEEDGLSEVLVFYNEKTKFKNTGHSSDRIDAVQGITNETVEDTVMFDLIAGKDYPNTRIVLLTDCCHSGTMFNMDQVPDNGHLLTPPLNVVCVGSAKDSQTAKQTVLEGKESGVFTHNFCQLLKQKPLASFHDLQTHMNKQIKKYQTIQLTSSSARLFNDPIIANCPIHEHVKFAHEVTTQDTGGIPPTAITDTPEVDEQSEVEKQEAKKRWDAFIAEMKKPANYNSKYKKQLQELDSLGAINLERVKKTQMPTTFMIYNAACLFFCPYEDLPHTLDLGPVNDAIEYAKLFIERGYTVCYICDATPHEYYKWMDWLLENVEDELITVFSGHGTQIPDKTGREADGLSEVMVFYDVTRKKRATGTTVPKIEPVQGITNETVEDTVMYDLISSKDYPNTRIVCLTDCCHSGSMFNMEESVGANGQPITPPFNCVCVGSAQDNQTAKQTMLGGKEIGVFTYNFTKLLREKPQTTFNELKTYMDKQIKKYQSIVLSGSSSSLYNDPILID</sequence>
<dbReference type="EC" id="3.4.22.-" evidence="3"/>
<comment type="similarity">
    <text evidence="1">Belongs to the peptidase C14B family.</text>
</comment>
<dbReference type="PANTHER" id="PTHR48104">
    <property type="entry name" value="METACASPASE-4"/>
    <property type="match status" value="1"/>
</dbReference>
<dbReference type="SUPFAM" id="SSF52129">
    <property type="entry name" value="Caspase-like"/>
    <property type="match status" value="1"/>
</dbReference>
<name>A0ABQ9XEL4_9EUKA</name>
<evidence type="ECO:0000313" key="3">
    <source>
        <dbReference type="EMBL" id="KAK2949650.1"/>
    </source>
</evidence>
<evidence type="ECO:0000256" key="1">
    <source>
        <dbReference type="ARBA" id="ARBA00009005"/>
    </source>
</evidence>
<feature type="domain" description="C2" evidence="2">
    <location>
        <begin position="1"/>
        <end position="99"/>
    </location>
</feature>
<keyword evidence="3" id="KW-0378">Hydrolase</keyword>
<dbReference type="InterPro" id="IPR035892">
    <property type="entry name" value="C2_domain_sf"/>
</dbReference>
<dbReference type="Pfam" id="PF00168">
    <property type="entry name" value="C2"/>
    <property type="match status" value="1"/>
</dbReference>
<dbReference type="CDD" id="cd00030">
    <property type="entry name" value="C2"/>
    <property type="match status" value="1"/>
</dbReference>
<evidence type="ECO:0000259" key="2">
    <source>
        <dbReference type="PROSITE" id="PS50004"/>
    </source>
</evidence>
<dbReference type="PROSITE" id="PS50004">
    <property type="entry name" value="C2"/>
    <property type="match status" value="1"/>
</dbReference>
<accession>A0ABQ9XEL4</accession>
<dbReference type="InterPro" id="IPR000008">
    <property type="entry name" value="C2_dom"/>
</dbReference>
<dbReference type="SUPFAM" id="SSF49562">
    <property type="entry name" value="C2 domain (Calcium/lipid-binding domain, CaLB)"/>
    <property type="match status" value="1"/>
</dbReference>
<evidence type="ECO:0000313" key="4">
    <source>
        <dbReference type="Proteomes" id="UP001281761"/>
    </source>
</evidence>
<dbReference type="GO" id="GO:0016787">
    <property type="term" value="F:hydrolase activity"/>
    <property type="evidence" value="ECO:0007669"/>
    <property type="project" value="UniProtKB-KW"/>
</dbReference>
<dbReference type="Gene3D" id="2.60.40.150">
    <property type="entry name" value="C2 domain"/>
    <property type="match status" value="1"/>
</dbReference>
<reference evidence="3 4" key="1">
    <citation type="journal article" date="2022" name="bioRxiv">
        <title>Genomics of Preaxostyla Flagellates Illuminates Evolutionary Transitions and the Path Towards Mitochondrial Loss.</title>
        <authorList>
            <person name="Novak L.V.F."/>
            <person name="Treitli S.C."/>
            <person name="Pyrih J."/>
            <person name="Halakuc P."/>
            <person name="Pipaliya S.V."/>
            <person name="Vacek V."/>
            <person name="Brzon O."/>
            <person name="Soukal P."/>
            <person name="Eme L."/>
            <person name="Dacks J.B."/>
            <person name="Karnkowska A."/>
            <person name="Elias M."/>
            <person name="Hampl V."/>
        </authorList>
    </citation>
    <scope>NUCLEOTIDE SEQUENCE [LARGE SCALE GENOMIC DNA]</scope>
    <source>
        <strain evidence="3">NAU3</strain>
        <tissue evidence="3">Gut</tissue>
    </source>
</reference>
<keyword evidence="4" id="KW-1185">Reference proteome</keyword>
<dbReference type="EMBL" id="JARBJD010000152">
    <property type="protein sequence ID" value="KAK2949650.1"/>
    <property type="molecule type" value="Genomic_DNA"/>
</dbReference>
<proteinExistence type="inferred from homology"/>
<comment type="caution">
    <text evidence="3">The sequence shown here is derived from an EMBL/GenBank/DDBJ whole genome shotgun (WGS) entry which is preliminary data.</text>
</comment>
<dbReference type="PANTHER" id="PTHR48104:SF30">
    <property type="entry name" value="METACASPASE-1"/>
    <property type="match status" value="1"/>
</dbReference>
<organism evidence="3 4">
    <name type="scientific">Blattamonas nauphoetae</name>
    <dbReference type="NCBI Taxonomy" id="2049346"/>
    <lineage>
        <taxon>Eukaryota</taxon>
        <taxon>Metamonada</taxon>
        <taxon>Preaxostyla</taxon>
        <taxon>Oxymonadida</taxon>
        <taxon>Blattamonas</taxon>
    </lineage>
</organism>
<dbReference type="InterPro" id="IPR029030">
    <property type="entry name" value="Caspase-like_dom_sf"/>
</dbReference>
<dbReference type="SMART" id="SM00239">
    <property type="entry name" value="C2"/>
    <property type="match status" value="1"/>
</dbReference>
<dbReference type="Pfam" id="PF00656">
    <property type="entry name" value="Peptidase_C14"/>
    <property type="match status" value="2"/>
</dbReference>
<protein>
    <submittedName>
        <fullName evidence="3">Metacaspase-1</fullName>
        <ecNumber evidence="3">3.4.22.-</ecNumber>
    </submittedName>
</protein>
<dbReference type="InterPro" id="IPR050452">
    <property type="entry name" value="Metacaspase"/>
</dbReference>
<gene>
    <name evidence="3" type="ORF">BLNAU_15401</name>
</gene>